<name>I1CGJ2_RHIO9</name>
<dbReference type="EMBL" id="CH476741">
    <property type="protein sequence ID" value="EIE87572.1"/>
    <property type="molecule type" value="Genomic_DNA"/>
</dbReference>
<dbReference type="Proteomes" id="UP000009138">
    <property type="component" value="Unassembled WGS sequence"/>
</dbReference>
<organism evidence="1 2">
    <name type="scientific">Rhizopus delemar (strain RA 99-880 / ATCC MYA-4621 / FGSC 9543 / NRRL 43880)</name>
    <name type="common">Mucormycosis agent</name>
    <name type="synonym">Rhizopus arrhizus var. delemar</name>
    <dbReference type="NCBI Taxonomy" id="246409"/>
    <lineage>
        <taxon>Eukaryota</taxon>
        <taxon>Fungi</taxon>
        <taxon>Fungi incertae sedis</taxon>
        <taxon>Mucoromycota</taxon>
        <taxon>Mucoromycotina</taxon>
        <taxon>Mucoromycetes</taxon>
        <taxon>Mucorales</taxon>
        <taxon>Mucorineae</taxon>
        <taxon>Rhizopodaceae</taxon>
        <taxon>Rhizopus</taxon>
    </lineage>
</organism>
<evidence type="ECO:0000313" key="1">
    <source>
        <dbReference type="EMBL" id="EIE87572.1"/>
    </source>
</evidence>
<protein>
    <submittedName>
        <fullName evidence="1">Uncharacterized protein</fullName>
    </submittedName>
</protein>
<dbReference type="InParanoid" id="I1CGJ2"/>
<dbReference type="RefSeq" id="XP_067522968.1">
    <property type="nucleotide sequence ID" value="XM_067666867.1"/>
</dbReference>
<keyword evidence="2" id="KW-1185">Reference proteome</keyword>
<sequence length="77" mass="8803">MAAVANIILHKKPVMFMCSFCHITLFCSTYFLTDIITAEERHRLDFSLPSTIFVYMKRNAVNVSSESLKDIGKTQNN</sequence>
<dbReference type="VEuPathDB" id="FungiDB:RO3G_12283"/>
<evidence type="ECO:0000313" key="2">
    <source>
        <dbReference type="Proteomes" id="UP000009138"/>
    </source>
</evidence>
<dbReference type="GeneID" id="93619248"/>
<accession>I1CGJ2</accession>
<reference evidence="1 2" key="1">
    <citation type="journal article" date="2009" name="PLoS Genet.">
        <title>Genomic analysis of the basal lineage fungus Rhizopus oryzae reveals a whole-genome duplication.</title>
        <authorList>
            <person name="Ma L.-J."/>
            <person name="Ibrahim A.S."/>
            <person name="Skory C."/>
            <person name="Grabherr M.G."/>
            <person name="Burger G."/>
            <person name="Butler M."/>
            <person name="Elias M."/>
            <person name="Idnurm A."/>
            <person name="Lang B.F."/>
            <person name="Sone T."/>
            <person name="Abe A."/>
            <person name="Calvo S.E."/>
            <person name="Corrochano L.M."/>
            <person name="Engels R."/>
            <person name="Fu J."/>
            <person name="Hansberg W."/>
            <person name="Kim J.-M."/>
            <person name="Kodira C.D."/>
            <person name="Koehrsen M.J."/>
            <person name="Liu B."/>
            <person name="Miranda-Saavedra D."/>
            <person name="O'Leary S."/>
            <person name="Ortiz-Castellanos L."/>
            <person name="Poulter R."/>
            <person name="Rodriguez-Romero J."/>
            <person name="Ruiz-Herrera J."/>
            <person name="Shen Y.-Q."/>
            <person name="Zeng Q."/>
            <person name="Galagan J."/>
            <person name="Birren B.W."/>
            <person name="Cuomo C.A."/>
            <person name="Wickes B.L."/>
        </authorList>
    </citation>
    <scope>NUCLEOTIDE SEQUENCE [LARGE SCALE GENOMIC DNA]</scope>
    <source>
        <strain evidence="2">RA 99-880 / ATCC MYA-4621 / FGSC 9543 / NRRL 43880</strain>
    </source>
</reference>
<dbReference type="AlphaFoldDB" id="I1CGJ2"/>
<gene>
    <name evidence="1" type="ORF">RO3G_12283</name>
</gene>
<proteinExistence type="predicted"/>